<evidence type="ECO:0000313" key="3">
    <source>
        <dbReference type="Proteomes" id="UP000013827"/>
    </source>
</evidence>
<name>A0A0D3K7H8_EMIH1</name>
<protein>
    <recommendedName>
        <fullName evidence="4">ShKT domain-containing protein</fullName>
    </recommendedName>
</protein>
<dbReference type="Proteomes" id="UP000013827">
    <property type="component" value="Unassembled WGS sequence"/>
</dbReference>
<dbReference type="KEGG" id="ehx:EMIHUDRAFT_231540"/>
<evidence type="ECO:0000313" key="2">
    <source>
        <dbReference type="EnsemblProtists" id="EOD31713"/>
    </source>
</evidence>
<dbReference type="EnsemblProtists" id="EOD31713">
    <property type="protein sequence ID" value="EOD31713"/>
    <property type="gene ID" value="EMIHUDRAFT_231540"/>
</dbReference>
<dbReference type="HOGENOM" id="CLU_1368489_0_0_1"/>
<feature type="region of interest" description="Disordered" evidence="1">
    <location>
        <begin position="53"/>
        <end position="78"/>
    </location>
</feature>
<sequence length="200" mass="22282">MGKKKAEPDRPKQPRAPFVSSRQWRRFRKCTLWLLVPISAALALTFFGPPPPPEADATRPYEARSSGFVRPPEPQDLGPPDSWLNPAECLAWAGSGQCKSNPGFMLINCNHSCAKLDLGKRQYAARCPTPANHTAALPPGVMHATFERVMSEFAELQPERISVDPPVILFHKFFSEEETEAFIRHGRGRYAKSLGIGSRE</sequence>
<dbReference type="GeneID" id="17276968"/>
<accession>A0A0D3K7H8</accession>
<reference evidence="2" key="2">
    <citation type="submission" date="2024-10" db="UniProtKB">
        <authorList>
            <consortium name="EnsemblProtists"/>
        </authorList>
    </citation>
    <scope>IDENTIFICATION</scope>
</reference>
<keyword evidence="3" id="KW-1185">Reference proteome</keyword>
<dbReference type="KEGG" id="ehx:EMIHUDRAFT_231538"/>
<evidence type="ECO:0008006" key="4">
    <source>
        <dbReference type="Google" id="ProtNLM"/>
    </source>
</evidence>
<organism evidence="2 3">
    <name type="scientific">Emiliania huxleyi (strain CCMP1516)</name>
    <dbReference type="NCBI Taxonomy" id="280463"/>
    <lineage>
        <taxon>Eukaryota</taxon>
        <taxon>Haptista</taxon>
        <taxon>Haptophyta</taxon>
        <taxon>Prymnesiophyceae</taxon>
        <taxon>Isochrysidales</taxon>
        <taxon>Noelaerhabdaceae</taxon>
        <taxon>Emiliania</taxon>
    </lineage>
</organism>
<proteinExistence type="predicted"/>
<evidence type="ECO:0000256" key="1">
    <source>
        <dbReference type="SAM" id="MobiDB-lite"/>
    </source>
</evidence>
<dbReference type="AlphaFoldDB" id="A0A0D3K7H8"/>
<dbReference type="EnsemblProtists" id="EOD31712">
    <property type="protein sequence ID" value="EOD31712"/>
    <property type="gene ID" value="EMIHUDRAFT_231538"/>
</dbReference>
<dbReference type="PaxDb" id="2903-EOD31712"/>
<reference evidence="3" key="1">
    <citation type="journal article" date="2013" name="Nature">
        <title>Pan genome of the phytoplankton Emiliania underpins its global distribution.</title>
        <authorList>
            <person name="Read B.A."/>
            <person name="Kegel J."/>
            <person name="Klute M.J."/>
            <person name="Kuo A."/>
            <person name="Lefebvre S.C."/>
            <person name="Maumus F."/>
            <person name="Mayer C."/>
            <person name="Miller J."/>
            <person name="Monier A."/>
            <person name="Salamov A."/>
            <person name="Young J."/>
            <person name="Aguilar M."/>
            <person name="Claverie J.M."/>
            <person name="Frickenhaus S."/>
            <person name="Gonzalez K."/>
            <person name="Herman E.K."/>
            <person name="Lin Y.C."/>
            <person name="Napier J."/>
            <person name="Ogata H."/>
            <person name="Sarno A.F."/>
            <person name="Shmutz J."/>
            <person name="Schroeder D."/>
            <person name="de Vargas C."/>
            <person name="Verret F."/>
            <person name="von Dassow P."/>
            <person name="Valentin K."/>
            <person name="Van de Peer Y."/>
            <person name="Wheeler G."/>
            <person name="Dacks J.B."/>
            <person name="Delwiche C.F."/>
            <person name="Dyhrman S.T."/>
            <person name="Glockner G."/>
            <person name="John U."/>
            <person name="Richards T."/>
            <person name="Worden A.Z."/>
            <person name="Zhang X."/>
            <person name="Grigoriev I.V."/>
            <person name="Allen A.E."/>
            <person name="Bidle K."/>
            <person name="Borodovsky M."/>
            <person name="Bowler C."/>
            <person name="Brownlee C."/>
            <person name="Cock J.M."/>
            <person name="Elias M."/>
            <person name="Gladyshev V.N."/>
            <person name="Groth M."/>
            <person name="Guda C."/>
            <person name="Hadaegh A."/>
            <person name="Iglesias-Rodriguez M.D."/>
            <person name="Jenkins J."/>
            <person name="Jones B.M."/>
            <person name="Lawson T."/>
            <person name="Leese F."/>
            <person name="Lindquist E."/>
            <person name="Lobanov A."/>
            <person name="Lomsadze A."/>
            <person name="Malik S.B."/>
            <person name="Marsh M.E."/>
            <person name="Mackinder L."/>
            <person name="Mock T."/>
            <person name="Mueller-Roeber B."/>
            <person name="Pagarete A."/>
            <person name="Parker M."/>
            <person name="Probert I."/>
            <person name="Quesneville H."/>
            <person name="Raines C."/>
            <person name="Rensing S.A."/>
            <person name="Riano-Pachon D.M."/>
            <person name="Richier S."/>
            <person name="Rokitta S."/>
            <person name="Shiraiwa Y."/>
            <person name="Soanes D.M."/>
            <person name="van der Giezen M."/>
            <person name="Wahlund T.M."/>
            <person name="Williams B."/>
            <person name="Wilson W."/>
            <person name="Wolfe G."/>
            <person name="Wurch L.L."/>
        </authorList>
    </citation>
    <scope>NUCLEOTIDE SEQUENCE</scope>
</reference>
<dbReference type="RefSeq" id="XP_005784141.1">
    <property type="nucleotide sequence ID" value="XM_005784084.1"/>
</dbReference>
<dbReference type="GeneID" id="17276967"/>
<dbReference type="RefSeq" id="XP_005784142.1">
    <property type="nucleotide sequence ID" value="XM_005784085.1"/>
</dbReference>